<sequence length="314" mass="35858">MECGSSHLPHLLLLFFSLLTLSVGKRSPDFRICAYNVQKFDKQKSSNYKVLHTLTRVVYRCDICLLQHVVDPDGSAIKKLLTSINRYEGFTYKSVSSKPLGRSPTDMQQYVFIYRTQTVNETGQYQYQSEPQVFTRDPFAVQFQSSRTKINSFVLIALHSEPPQAVTEMNQLHDVFLEVIKKWDNKNVMFLGDFHAGCAYMTRSDKKNIQLFSNTSFSWLIGDKVDTTVTDKTNCPYDRIVVHGKTFLKAITPFSAQVYNFGKQLKISKSDVTRISDHFPIEVTLRSRASLPQVMTLMSLLLSISVVTQSFVSL</sequence>
<evidence type="ECO:0000256" key="6">
    <source>
        <dbReference type="ARBA" id="ARBA00022801"/>
    </source>
</evidence>
<reference evidence="14" key="2">
    <citation type="submission" date="2025-08" db="UniProtKB">
        <authorList>
            <consortium name="Ensembl"/>
        </authorList>
    </citation>
    <scope>IDENTIFICATION</scope>
</reference>
<evidence type="ECO:0000256" key="12">
    <source>
        <dbReference type="SAM" id="SignalP"/>
    </source>
</evidence>
<evidence type="ECO:0000256" key="2">
    <source>
        <dbReference type="ARBA" id="ARBA00007359"/>
    </source>
</evidence>
<keyword evidence="3 10" id="KW-0540">Nuclease</keyword>
<evidence type="ECO:0000256" key="5">
    <source>
        <dbReference type="ARBA" id="ARBA00022759"/>
    </source>
</evidence>
<evidence type="ECO:0000256" key="3">
    <source>
        <dbReference type="ARBA" id="ARBA00022722"/>
    </source>
</evidence>
<dbReference type="InterPro" id="IPR036691">
    <property type="entry name" value="Endo/exonu/phosph_ase_sf"/>
</dbReference>
<dbReference type="SUPFAM" id="SSF56219">
    <property type="entry name" value="DNase I-like"/>
    <property type="match status" value="1"/>
</dbReference>
<name>A0A3P8WV44_CYNSE</name>
<keyword evidence="8 11" id="KW-1015">Disulfide bond</keyword>
<organism evidence="14 15">
    <name type="scientific">Cynoglossus semilaevis</name>
    <name type="common">Tongue sole</name>
    <dbReference type="NCBI Taxonomy" id="244447"/>
    <lineage>
        <taxon>Eukaryota</taxon>
        <taxon>Metazoa</taxon>
        <taxon>Chordata</taxon>
        <taxon>Craniata</taxon>
        <taxon>Vertebrata</taxon>
        <taxon>Euteleostomi</taxon>
        <taxon>Actinopterygii</taxon>
        <taxon>Neopterygii</taxon>
        <taxon>Teleostei</taxon>
        <taxon>Neoteleostei</taxon>
        <taxon>Acanthomorphata</taxon>
        <taxon>Carangaria</taxon>
        <taxon>Pleuronectiformes</taxon>
        <taxon>Pleuronectoidei</taxon>
        <taxon>Cynoglossidae</taxon>
        <taxon>Cynoglossinae</taxon>
        <taxon>Cynoglossus</taxon>
    </lineage>
</organism>
<dbReference type="GeneID" id="103384436"/>
<dbReference type="InParanoid" id="A0A3P8WV44"/>
<dbReference type="PIRSF" id="PIRSF000988">
    <property type="entry name" value="DNase_I_euk"/>
    <property type="match status" value="1"/>
</dbReference>
<protein>
    <recommendedName>
        <fullName evidence="10">Deoxyribonuclease</fullName>
    </recommendedName>
</protein>
<dbReference type="InterPro" id="IPR018057">
    <property type="entry name" value="Deoxyribonuclease-1_AS"/>
</dbReference>
<keyword evidence="4 12" id="KW-0732">Signal</keyword>
<comment type="similarity">
    <text evidence="2 10">Belongs to the DNase I family.</text>
</comment>
<proteinExistence type="inferred from homology"/>
<dbReference type="GO" id="GO:0005634">
    <property type="term" value="C:nucleus"/>
    <property type="evidence" value="ECO:0007669"/>
    <property type="project" value="TreeGrafter"/>
</dbReference>
<dbReference type="AlphaFoldDB" id="A0A3P8WV44"/>
<reference evidence="14 15" key="1">
    <citation type="journal article" date="2014" name="Nat. Genet.">
        <title>Whole-genome sequence of a flatfish provides insights into ZW sex chromosome evolution and adaptation to a benthic lifestyle.</title>
        <authorList>
            <person name="Chen S."/>
            <person name="Zhang G."/>
            <person name="Shao C."/>
            <person name="Huang Q."/>
            <person name="Liu G."/>
            <person name="Zhang P."/>
            <person name="Song W."/>
            <person name="An N."/>
            <person name="Chalopin D."/>
            <person name="Volff J.N."/>
            <person name="Hong Y."/>
            <person name="Li Q."/>
            <person name="Sha Z."/>
            <person name="Zhou H."/>
            <person name="Xie M."/>
            <person name="Yu Q."/>
            <person name="Liu Y."/>
            <person name="Xiang H."/>
            <person name="Wang N."/>
            <person name="Wu K."/>
            <person name="Yang C."/>
            <person name="Zhou Q."/>
            <person name="Liao X."/>
            <person name="Yang L."/>
            <person name="Hu Q."/>
            <person name="Zhang J."/>
            <person name="Meng L."/>
            <person name="Jin L."/>
            <person name="Tian Y."/>
            <person name="Lian J."/>
            <person name="Yang J."/>
            <person name="Miao G."/>
            <person name="Liu S."/>
            <person name="Liang Z."/>
            <person name="Yan F."/>
            <person name="Li Y."/>
            <person name="Sun B."/>
            <person name="Zhang H."/>
            <person name="Zhang J."/>
            <person name="Zhu Y."/>
            <person name="Du M."/>
            <person name="Zhao Y."/>
            <person name="Schartl M."/>
            <person name="Tang Q."/>
            <person name="Wang J."/>
        </authorList>
    </citation>
    <scope>NUCLEOTIDE SEQUENCE</scope>
</reference>
<evidence type="ECO:0000256" key="9">
    <source>
        <dbReference type="ARBA" id="ARBA00023180"/>
    </source>
</evidence>
<feature type="domain" description="Endonuclease/exonuclease/phosphatase" evidence="13">
    <location>
        <begin position="34"/>
        <end position="278"/>
    </location>
</feature>
<dbReference type="Pfam" id="PF03372">
    <property type="entry name" value="Exo_endo_phos"/>
    <property type="match status" value="1"/>
</dbReference>
<keyword evidence="5 10" id="KW-0255">Endonuclease</keyword>
<dbReference type="Proteomes" id="UP000265120">
    <property type="component" value="Chromosome 10"/>
</dbReference>
<reference evidence="14" key="3">
    <citation type="submission" date="2025-09" db="UniProtKB">
        <authorList>
            <consortium name="Ensembl"/>
        </authorList>
    </citation>
    <scope>IDENTIFICATION</scope>
</reference>
<dbReference type="RefSeq" id="XP_008316168.1">
    <property type="nucleotide sequence ID" value="XM_008317946.3"/>
</dbReference>
<comment type="subcellular location">
    <subcellularLocation>
        <location evidence="1">Endoplasmic reticulum</location>
    </subcellularLocation>
</comment>
<dbReference type="Gene3D" id="3.60.10.10">
    <property type="entry name" value="Endonuclease/exonuclease/phosphatase"/>
    <property type="match status" value="1"/>
</dbReference>
<dbReference type="GeneTree" id="ENSGT00950000182846"/>
<dbReference type="GO" id="GO:0005783">
    <property type="term" value="C:endoplasmic reticulum"/>
    <property type="evidence" value="ECO:0007669"/>
    <property type="project" value="UniProtKB-SubCell"/>
</dbReference>
<evidence type="ECO:0000256" key="10">
    <source>
        <dbReference type="PIRNR" id="PIRNR000988"/>
    </source>
</evidence>
<evidence type="ECO:0000256" key="4">
    <source>
        <dbReference type="ARBA" id="ARBA00022729"/>
    </source>
</evidence>
<dbReference type="STRING" id="244447.ENSCSEP00000029261"/>
<evidence type="ECO:0000256" key="11">
    <source>
        <dbReference type="PIRSR" id="PIRSR000988-2"/>
    </source>
</evidence>
<feature type="signal peptide" evidence="12">
    <location>
        <begin position="1"/>
        <end position="24"/>
    </location>
</feature>
<dbReference type="PROSITE" id="PS00919">
    <property type="entry name" value="DNASE_I_1"/>
    <property type="match status" value="1"/>
</dbReference>
<dbReference type="SMART" id="SM00476">
    <property type="entry name" value="DNaseIc"/>
    <property type="match status" value="1"/>
</dbReference>
<keyword evidence="6 10" id="KW-0378">Hydrolase</keyword>
<dbReference type="InterPro" id="IPR016202">
    <property type="entry name" value="DNase_I"/>
</dbReference>
<dbReference type="PANTHER" id="PTHR11371:SF28">
    <property type="entry name" value="DEOXYRIBONUCLEASE-1-LIKE 1"/>
    <property type="match status" value="1"/>
</dbReference>
<evidence type="ECO:0000256" key="8">
    <source>
        <dbReference type="ARBA" id="ARBA00023157"/>
    </source>
</evidence>
<feature type="chain" id="PRO_5018184848" description="Deoxyribonuclease" evidence="12">
    <location>
        <begin position="25"/>
        <end position="314"/>
    </location>
</feature>
<evidence type="ECO:0000256" key="7">
    <source>
        <dbReference type="ARBA" id="ARBA00022824"/>
    </source>
</evidence>
<dbReference type="GO" id="GO:0003677">
    <property type="term" value="F:DNA binding"/>
    <property type="evidence" value="ECO:0007669"/>
    <property type="project" value="TreeGrafter"/>
</dbReference>
<keyword evidence="9" id="KW-0325">Glycoprotein</keyword>
<keyword evidence="15" id="KW-1185">Reference proteome</keyword>
<dbReference type="InterPro" id="IPR005135">
    <property type="entry name" value="Endo/exonuclease/phosphatase"/>
</dbReference>
<dbReference type="GO" id="GO:0004530">
    <property type="term" value="F:deoxyribonuclease I activity"/>
    <property type="evidence" value="ECO:0007669"/>
    <property type="project" value="TreeGrafter"/>
</dbReference>
<dbReference type="CDD" id="cd10282">
    <property type="entry name" value="DNase1"/>
    <property type="match status" value="1"/>
</dbReference>
<accession>A0A3P8WV44</accession>
<dbReference type="OMA" id="DICLLQH"/>
<dbReference type="PRINTS" id="PR00130">
    <property type="entry name" value="DNASEI"/>
</dbReference>
<evidence type="ECO:0000259" key="13">
    <source>
        <dbReference type="Pfam" id="PF03372"/>
    </source>
</evidence>
<dbReference type="PANTHER" id="PTHR11371">
    <property type="entry name" value="DEOXYRIBONUCLEASE"/>
    <property type="match status" value="1"/>
</dbReference>
<evidence type="ECO:0000256" key="1">
    <source>
        <dbReference type="ARBA" id="ARBA00004240"/>
    </source>
</evidence>
<dbReference type="GO" id="GO:0006308">
    <property type="term" value="P:DNA catabolic process"/>
    <property type="evidence" value="ECO:0007669"/>
    <property type="project" value="InterPro"/>
</dbReference>
<dbReference type="Ensembl" id="ENSCSET00000029662.1">
    <property type="protein sequence ID" value="ENSCSEP00000029261.1"/>
    <property type="gene ID" value="ENSCSEG00000018733.1"/>
</dbReference>
<evidence type="ECO:0000313" key="15">
    <source>
        <dbReference type="Proteomes" id="UP000265120"/>
    </source>
</evidence>
<evidence type="ECO:0000313" key="14">
    <source>
        <dbReference type="Ensembl" id="ENSCSEP00000029261.1"/>
    </source>
</evidence>
<feature type="disulfide bond" description="Essential for enzymatic activity" evidence="11">
    <location>
        <begin position="198"/>
        <end position="235"/>
    </location>
</feature>
<dbReference type="OrthoDB" id="10061407at2759"/>
<keyword evidence="7" id="KW-0256">Endoplasmic reticulum</keyword>